<sequence>MFCMGDFNAFMYPHVKSNDNVNYARMSTFHSSIKKCGLFDLGYNGPSYTWTNKRFSSKLVFERIDRCLANAYWTCLFPNANVYNLPIILSDHALVLTTLYSKYKKPKAYFKFEN</sequence>
<name>A0A2K2DDD1_BRADI</name>
<dbReference type="OrthoDB" id="748261at2759"/>
<evidence type="ECO:0000313" key="3">
    <source>
        <dbReference type="Proteomes" id="UP000008810"/>
    </source>
</evidence>
<organism evidence="1">
    <name type="scientific">Brachypodium distachyon</name>
    <name type="common">Purple false brome</name>
    <name type="synonym">Trachynia distachya</name>
    <dbReference type="NCBI Taxonomy" id="15368"/>
    <lineage>
        <taxon>Eukaryota</taxon>
        <taxon>Viridiplantae</taxon>
        <taxon>Streptophyta</taxon>
        <taxon>Embryophyta</taxon>
        <taxon>Tracheophyta</taxon>
        <taxon>Spermatophyta</taxon>
        <taxon>Magnoliopsida</taxon>
        <taxon>Liliopsida</taxon>
        <taxon>Poales</taxon>
        <taxon>Poaceae</taxon>
        <taxon>BOP clade</taxon>
        <taxon>Pooideae</taxon>
        <taxon>Stipodae</taxon>
        <taxon>Brachypodieae</taxon>
        <taxon>Brachypodium</taxon>
    </lineage>
</organism>
<dbReference type="Gramene" id="PNT72286">
    <property type="protein sequence ID" value="PNT72286"/>
    <property type="gene ID" value="BRADI_2g42313v3"/>
</dbReference>
<evidence type="ECO:0000313" key="2">
    <source>
        <dbReference type="EnsemblPlants" id="PNT72286"/>
    </source>
</evidence>
<gene>
    <name evidence="1" type="ORF">BRADI_2g42313v3</name>
</gene>
<dbReference type="Proteomes" id="UP000008810">
    <property type="component" value="Chromosome 2"/>
</dbReference>
<reference evidence="1 2" key="1">
    <citation type="journal article" date="2010" name="Nature">
        <title>Genome sequencing and analysis of the model grass Brachypodium distachyon.</title>
        <authorList>
            <consortium name="International Brachypodium Initiative"/>
        </authorList>
    </citation>
    <scope>NUCLEOTIDE SEQUENCE [LARGE SCALE GENOMIC DNA]</scope>
    <source>
        <strain evidence="1 2">Bd21</strain>
    </source>
</reference>
<dbReference type="InterPro" id="IPR036691">
    <property type="entry name" value="Endo/exonu/phosph_ase_sf"/>
</dbReference>
<evidence type="ECO:0000313" key="1">
    <source>
        <dbReference type="EMBL" id="PNT72286.1"/>
    </source>
</evidence>
<dbReference type="PANTHER" id="PTHR33710:SF79">
    <property type="entry name" value="OS06G0205337 PROTEIN"/>
    <property type="match status" value="1"/>
</dbReference>
<dbReference type="PANTHER" id="PTHR33710">
    <property type="entry name" value="BNAC02G09200D PROTEIN"/>
    <property type="match status" value="1"/>
</dbReference>
<dbReference type="EMBL" id="CM000881">
    <property type="protein sequence ID" value="PNT72286.1"/>
    <property type="molecule type" value="Genomic_DNA"/>
</dbReference>
<reference evidence="1" key="2">
    <citation type="submission" date="2017-06" db="EMBL/GenBank/DDBJ databases">
        <title>WGS assembly of Brachypodium distachyon.</title>
        <authorList>
            <consortium name="The International Brachypodium Initiative"/>
            <person name="Lucas S."/>
            <person name="Harmon-Smith M."/>
            <person name="Lail K."/>
            <person name="Tice H."/>
            <person name="Grimwood J."/>
            <person name="Bruce D."/>
            <person name="Barry K."/>
            <person name="Shu S."/>
            <person name="Lindquist E."/>
            <person name="Wang M."/>
            <person name="Pitluck S."/>
            <person name="Vogel J.P."/>
            <person name="Garvin D.F."/>
            <person name="Mockler T.C."/>
            <person name="Schmutz J."/>
            <person name="Rokhsar D."/>
            <person name="Bevan M.W."/>
        </authorList>
    </citation>
    <scope>NUCLEOTIDE SEQUENCE</scope>
    <source>
        <strain evidence="1">Bd21</strain>
    </source>
</reference>
<dbReference type="InParanoid" id="A0A2K2DDD1"/>
<protein>
    <recommendedName>
        <fullName evidence="4">Endonuclease/exonuclease/phosphatase domain-containing protein</fullName>
    </recommendedName>
</protein>
<accession>A0A2K2DDD1</accession>
<reference evidence="2" key="3">
    <citation type="submission" date="2018-08" db="UniProtKB">
        <authorList>
            <consortium name="EnsemblPlants"/>
        </authorList>
    </citation>
    <scope>IDENTIFICATION</scope>
    <source>
        <strain evidence="2">cv. Bd21</strain>
    </source>
</reference>
<keyword evidence="3" id="KW-1185">Reference proteome</keyword>
<dbReference type="SUPFAM" id="SSF56219">
    <property type="entry name" value="DNase I-like"/>
    <property type="match status" value="1"/>
</dbReference>
<dbReference type="AlphaFoldDB" id="A0A2K2DDD1"/>
<dbReference type="Gene3D" id="3.60.10.10">
    <property type="entry name" value="Endonuclease/exonuclease/phosphatase"/>
    <property type="match status" value="1"/>
</dbReference>
<dbReference type="EnsemblPlants" id="PNT72286">
    <property type="protein sequence ID" value="PNT72286"/>
    <property type="gene ID" value="BRADI_2g42313v3"/>
</dbReference>
<feature type="non-terminal residue" evidence="1">
    <location>
        <position position="114"/>
    </location>
</feature>
<proteinExistence type="predicted"/>
<evidence type="ECO:0008006" key="4">
    <source>
        <dbReference type="Google" id="ProtNLM"/>
    </source>
</evidence>